<dbReference type="AlphaFoldDB" id="A0A6G7ZNV8"/>
<keyword evidence="2" id="KW-0328">Glycosyltransferase</keyword>
<comment type="similarity">
    <text evidence="1">Belongs to the glycosyltransferase 2 family.</text>
</comment>
<dbReference type="Gene3D" id="3.90.550.10">
    <property type="entry name" value="Spore Coat Polysaccharide Biosynthesis Protein SpsA, Chain A"/>
    <property type="match status" value="1"/>
</dbReference>
<dbReference type="KEGG" id="ssin:G7078_07310"/>
<keyword evidence="3 5" id="KW-0808">Transferase</keyword>
<dbReference type="EMBL" id="CP049871">
    <property type="protein sequence ID" value="QIL02615.1"/>
    <property type="molecule type" value="Genomic_DNA"/>
</dbReference>
<dbReference type="Proteomes" id="UP000502502">
    <property type="component" value="Chromosome"/>
</dbReference>
<reference evidence="5 6" key="1">
    <citation type="submission" date="2020-03" db="EMBL/GenBank/DDBJ databases">
        <title>Sphingomonas sp. nov., isolated from fish.</title>
        <authorList>
            <person name="Hyun D.-W."/>
            <person name="Bae J.-W."/>
        </authorList>
    </citation>
    <scope>NUCLEOTIDE SEQUENCE [LARGE SCALE GENOMIC DNA]</scope>
    <source>
        <strain evidence="5 6">HDW15C</strain>
    </source>
</reference>
<evidence type="ECO:0000313" key="5">
    <source>
        <dbReference type="EMBL" id="QIL02615.1"/>
    </source>
</evidence>
<dbReference type="PANTHER" id="PTHR43685:SF5">
    <property type="entry name" value="GLYCOSYLTRANSFERASE EPSE-RELATED"/>
    <property type="match status" value="1"/>
</dbReference>
<dbReference type="GO" id="GO:0016757">
    <property type="term" value="F:glycosyltransferase activity"/>
    <property type="evidence" value="ECO:0007669"/>
    <property type="project" value="UniProtKB-KW"/>
</dbReference>
<protein>
    <submittedName>
        <fullName evidence="5">Glycosyltransferase family 2 protein</fullName>
    </submittedName>
</protein>
<dbReference type="PANTHER" id="PTHR43685">
    <property type="entry name" value="GLYCOSYLTRANSFERASE"/>
    <property type="match status" value="1"/>
</dbReference>
<dbReference type="CDD" id="cd00761">
    <property type="entry name" value="Glyco_tranf_GTA_type"/>
    <property type="match status" value="1"/>
</dbReference>
<dbReference type="SUPFAM" id="SSF53448">
    <property type="entry name" value="Nucleotide-diphospho-sugar transferases"/>
    <property type="match status" value="1"/>
</dbReference>
<evidence type="ECO:0000256" key="3">
    <source>
        <dbReference type="ARBA" id="ARBA00022679"/>
    </source>
</evidence>
<feature type="domain" description="Glycosyltransferase 2-like" evidence="4">
    <location>
        <begin position="1"/>
        <end position="141"/>
    </location>
</feature>
<evidence type="ECO:0000256" key="1">
    <source>
        <dbReference type="ARBA" id="ARBA00006739"/>
    </source>
</evidence>
<proteinExistence type="inferred from homology"/>
<evidence type="ECO:0000256" key="2">
    <source>
        <dbReference type="ARBA" id="ARBA00022676"/>
    </source>
</evidence>
<evidence type="ECO:0000259" key="4">
    <source>
        <dbReference type="Pfam" id="PF00535"/>
    </source>
</evidence>
<accession>A0A6G7ZNV8</accession>
<dbReference type="InterPro" id="IPR029044">
    <property type="entry name" value="Nucleotide-diphossugar_trans"/>
</dbReference>
<dbReference type="InterPro" id="IPR001173">
    <property type="entry name" value="Glyco_trans_2-like"/>
</dbReference>
<sequence>MPVHNAGEHLDNAVRSILDQSFRDFEFVIYDDGSDDGSREKLRGWAEKDKRIRLVESSTNLGPSGSSNRVVALSSGPIVARMDADDISHPDRLQQQMNLLRDRPDVGLVASLCDIIDPSGKKRRGPEPWRLTRRSWFSPFPHGSIMYRRSIAERIGGYRAECEFWEDQDFTLRMSHETNIAVIPAALYQHRQSDSSTRVSSRQDRVEAAVDLMYDSLARLRAGEDYEELLANRSQRRGKINPRVFVALGSLTLWANEKPRLFKRVLERADLGPNLASLSALVWAGWASLSPSTLRMFLHSVMAARNVFASTSISGPEAVVWHPPRPYSAPAPAETAERQGS</sequence>
<organism evidence="5 6">
    <name type="scientific">Sphingomonas sinipercae</name>
    <dbReference type="NCBI Taxonomy" id="2714944"/>
    <lineage>
        <taxon>Bacteria</taxon>
        <taxon>Pseudomonadati</taxon>
        <taxon>Pseudomonadota</taxon>
        <taxon>Alphaproteobacteria</taxon>
        <taxon>Sphingomonadales</taxon>
        <taxon>Sphingomonadaceae</taxon>
        <taxon>Sphingomonas</taxon>
    </lineage>
</organism>
<name>A0A6G7ZNV8_9SPHN</name>
<evidence type="ECO:0000313" key="6">
    <source>
        <dbReference type="Proteomes" id="UP000502502"/>
    </source>
</evidence>
<keyword evidence="6" id="KW-1185">Reference proteome</keyword>
<dbReference type="InterPro" id="IPR050834">
    <property type="entry name" value="Glycosyltransf_2"/>
</dbReference>
<gene>
    <name evidence="5" type="ORF">G7078_07310</name>
</gene>
<dbReference type="Pfam" id="PF00535">
    <property type="entry name" value="Glycos_transf_2"/>
    <property type="match status" value="1"/>
</dbReference>